<dbReference type="Proteomes" id="UP000799770">
    <property type="component" value="Unassembled WGS sequence"/>
</dbReference>
<evidence type="ECO:0000313" key="2">
    <source>
        <dbReference type="Proteomes" id="UP000799770"/>
    </source>
</evidence>
<organism evidence="1 2">
    <name type="scientific">Lophiotrema nucula</name>
    <dbReference type="NCBI Taxonomy" id="690887"/>
    <lineage>
        <taxon>Eukaryota</taxon>
        <taxon>Fungi</taxon>
        <taxon>Dikarya</taxon>
        <taxon>Ascomycota</taxon>
        <taxon>Pezizomycotina</taxon>
        <taxon>Dothideomycetes</taxon>
        <taxon>Pleosporomycetidae</taxon>
        <taxon>Pleosporales</taxon>
        <taxon>Lophiotremataceae</taxon>
        <taxon>Lophiotrema</taxon>
    </lineage>
</organism>
<reference evidence="1" key="1">
    <citation type="journal article" date="2020" name="Stud. Mycol.">
        <title>101 Dothideomycetes genomes: a test case for predicting lifestyles and emergence of pathogens.</title>
        <authorList>
            <person name="Haridas S."/>
            <person name="Albert R."/>
            <person name="Binder M."/>
            <person name="Bloem J."/>
            <person name="Labutti K."/>
            <person name="Salamov A."/>
            <person name="Andreopoulos B."/>
            <person name="Baker S."/>
            <person name="Barry K."/>
            <person name="Bills G."/>
            <person name="Bluhm B."/>
            <person name="Cannon C."/>
            <person name="Castanera R."/>
            <person name="Culley D."/>
            <person name="Daum C."/>
            <person name="Ezra D."/>
            <person name="Gonzalez J."/>
            <person name="Henrissat B."/>
            <person name="Kuo A."/>
            <person name="Liang C."/>
            <person name="Lipzen A."/>
            <person name="Lutzoni F."/>
            <person name="Magnuson J."/>
            <person name="Mondo S."/>
            <person name="Nolan M."/>
            <person name="Ohm R."/>
            <person name="Pangilinan J."/>
            <person name="Park H.-J."/>
            <person name="Ramirez L."/>
            <person name="Alfaro M."/>
            <person name="Sun H."/>
            <person name="Tritt A."/>
            <person name="Yoshinaga Y."/>
            <person name="Zwiers L.-H."/>
            <person name="Turgeon B."/>
            <person name="Goodwin S."/>
            <person name="Spatafora J."/>
            <person name="Crous P."/>
            <person name="Grigoriev I."/>
        </authorList>
    </citation>
    <scope>NUCLEOTIDE SEQUENCE</scope>
    <source>
        <strain evidence="1">CBS 627.86</strain>
    </source>
</reference>
<proteinExistence type="predicted"/>
<keyword evidence="2" id="KW-1185">Reference proteome</keyword>
<feature type="non-terminal residue" evidence="1">
    <location>
        <position position="124"/>
    </location>
</feature>
<evidence type="ECO:0000313" key="1">
    <source>
        <dbReference type="EMBL" id="KAF2122879.1"/>
    </source>
</evidence>
<name>A0A6A5ZTS2_9PLEO</name>
<dbReference type="EMBL" id="ML977310">
    <property type="protein sequence ID" value="KAF2122879.1"/>
    <property type="molecule type" value="Genomic_DNA"/>
</dbReference>
<accession>A0A6A5ZTS2</accession>
<gene>
    <name evidence="1" type="ORF">BDV96DRAFT_561564</name>
</gene>
<dbReference type="AlphaFoldDB" id="A0A6A5ZTS2"/>
<protein>
    <submittedName>
        <fullName evidence="1">Uncharacterized protein</fullName>
    </submittedName>
</protein>
<sequence>MKAIAAMTLIFLPGTFICVSQRFIVNFQLIKTANNLTKLLALVVLQHVILQLAYRSRRHRYCITMGLLRNSYTLDGLGDPHMDFLYTEIQEENWQWVEEKRNTTFAKRRENKGRALVVSTFSRV</sequence>